<gene>
    <name evidence="7" type="ORF">BTMF_LOCUS14241</name>
</gene>
<comment type="function">
    <text evidence="1">Involved in the transposition of the insertion sequence IS5.</text>
</comment>
<dbReference type="PANTHER" id="PTHR35604">
    <property type="entry name" value="TRANSPOSASE INSH FOR INSERTION SEQUENCE ELEMENT IS5A-RELATED"/>
    <property type="match status" value="1"/>
</dbReference>
<dbReference type="InterPro" id="IPR002559">
    <property type="entry name" value="Transposase_11"/>
</dbReference>
<evidence type="ECO:0000259" key="5">
    <source>
        <dbReference type="Pfam" id="PF01609"/>
    </source>
</evidence>
<dbReference type="Proteomes" id="UP000280834">
    <property type="component" value="Unassembled WGS sequence"/>
</dbReference>
<evidence type="ECO:0000256" key="1">
    <source>
        <dbReference type="ARBA" id="ARBA00003544"/>
    </source>
</evidence>
<dbReference type="InterPro" id="IPR008490">
    <property type="entry name" value="Transposase_InsH_N"/>
</dbReference>
<feature type="compositionally biased region" description="Basic and acidic residues" evidence="4">
    <location>
        <begin position="177"/>
        <end position="200"/>
    </location>
</feature>
<dbReference type="Pfam" id="PF01609">
    <property type="entry name" value="DDE_Tnp_1"/>
    <property type="match status" value="1"/>
</dbReference>
<reference evidence="9" key="1">
    <citation type="submission" date="2017-02" db="UniProtKB">
        <authorList>
            <consortium name="WormBaseParasite"/>
        </authorList>
    </citation>
    <scope>IDENTIFICATION</scope>
</reference>
<dbReference type="GO" id="GO:0003677">
    <property type="term" value="F:DNA binding"/>
    <property type="evidence" value="ECO:0007669"/>
    <property type="project" value="UniProtKB-KW"/>
</dbReference>
<dbReference type="WBParaSite" id="BTMF_0001626101-mRNA-1">
    <property type="protein sequence ID" value="BTMF_0001626101-mRNA-1"/>
    <property type="gene ID" value="BTMF_0001626101"/>
</dbReference>
<dbReference type="AlphaFoldDB" id="A0A0R3R8A5"/>
<sequence length="369" mass="41081">MRGSDGMQEGLFTLAKLDDFVPPDHPLRSIHGLVNEALVGLNGLFNTIYAETGRASIAPEKLLRAMLIQVFFSVRSERQLMEQIRYNLLFRWFIGLAIDDEVWDHSVFSKNRDRLLEHAVVESFFAEVMRLADKRKLLSREHFSVDGTLIQAWASHKSFLPKDSDGPGAGGGPAGRNQERDWKGRSRSNDTHQSKTDPDARLFRKGASTAAILAYQGHVLMENRNGLVVGAVVTYADGYGERSAALTMLDTVPGAHRKTVAADKGYDTRDFIAGCRKRGVTPHVASHTTRWGGSAVDGRTTRHAGYAASQVVRKRIEEHFGWAKTVGRIRQTMYRGLQRVDQQFKLTMTASNIVRMARMLCIGPQGAAQ</sequence>
<feature type="domain" description="Transposase InsH N-terminal" evidence="6">
    <location>
        <begin position="16"/>
        <end position="114"/>
    </location>
</feature>
<evidence type="ECO:0000313" key="9">
    <source>
        <dbReference type="WBParaSite" id="BTMF_0001626101-mRNA-1"/>
    </source>
</evidence>
<protein>
    <submittedName>
        <fullName evidence="9">IS5 family transposase</fullName>
    </submittedName>
</protein>
<keyword evidence="3" id="KW-0233">DNA recombination</keyword>
<organism evidence="9">
    <name type="scientific">Brugia timori</name>
    <dbReference type="NCBI Taxonomy" id="42155"/>
    <lineage>
        <taxon>Eukaryota</taxon>
        <taxon>Metazoa</taxon>
        <taxon>Ecdysozoa</taxon>
        <taxon>Nematoda</taxon>
        <taxon>Chromadorea</taxon>
        <taxon>Rhabditida</taxon>
        <taxon>Spirurina</taxon>
        <taxon>Spiruromorpha</taxon>
        <taxon>Filarioidea</taxon>
        <taxon>Onchocercidae</taxon>
        <taxon>Brugia</taxon>
    </lineage>
</organism>
<evidence type="ECO:0000313" key="7">
    <source>
        <dbReference type="EMBL" id="VDO48559.1"/>
    </source>
</evidence>
<evidence type="ECO:0000256" key="2">
    <source>
        <dbReference type="ARBA" id="ARBA00023125"/>
    </source>
</evidence>
<keyword evidence="8" id="KW-1185">Reference proteome</keyword>
<feature type="region of interest" description="Disordered" evidence="4">
    <location>
        <begin position="161"/>
        <end position="200"/>
    </location>
</feature>
<dbReference type="NCBIfam" id="NF033581">
    <property type="entry name" value="transpos_IS5_4"/>
    <property type="match status" value="1"/>
</dbReference>
<dbReference type="Pfam" id="PF05598">
    <property type="entry name" value="DUF772"/>
    <property type="match status" value="1"/>
</dbReference>
<dbReference type="InterPro" id="IPR047959">
    <property type="entry name" value="Transpos_IS5"/>
</dbReference>
<name>A0A0R3R8A5_9BILA</name>
<evidence type="ECO:0000259" key="6">
    <source>
        <dbReference type="Pfam" id="PF05598"/>
    </source>
</evidence>
<dbReference type="GO" id="GO:0004803">
    <property type="term" value="F:transposase activity"/>
    <property type="evidence" value="ECO:0007669"/>
    <property type="project" value="InterPro"/>
</dbReference>
<feature type="domain" description="Transposase IS4-like" evidence="5">
    <location>
        <begin position="211"/>
        <end position="353"/>
    </location>
</feature>
<dbReference type="PANTHER" id="PTHR35604:SF2">
    <property type="entry name" value="TRANSPOSASE INSH FOR INSERTION SEQUENCE ELEMENT IS5A-RELATED"/>
    <property type="match status" value="1"/>
</dbReference>
<keyword evidence="2" id="KW-0238">DNA-binding</keyword>
<evidence type="ECO:0000256" key="4">
    <source>
        <dbReference type="SAM" id="MobiDB-lite"/>
    </source>
</evidence>
<dbReference type="GO" id="GO:0006313">
    <property type="term" value="P:DNA transposition"/>
    <property type="evidence" value="ECO:0007669"/>
    <property type="project" value="InterPro"/>
</dbReference>
<proteinExistence type="predicted"/>
<reference evidence="7 8" key="2">
    <citation type="submission" date="2018-11" db="EMBL/GenBank/DDBJ databases">
        <authorList>
            <consortium name="Pathogen Informatics"/>
        </authorList>
    </citation>
    <scope>NUCLEOTIDE SEQUENCE [LARGE SCALE GENOMIC DNA]</scope>
</reference>
<evidence type="ECO:0000256" key="3">
    <source>
        <dbReference type="ARBA" id="ARBA00023172"/>
    </source>
</evidence>
<accession>A0A0R3R8A5</accession>
<dbReference type="EMBL" id="UZAG01020969">
    <property type="protein sequence ID" value="VDO48559.1"/>
    <property type="molecule type" value="Genomic_DNA"/>
</dbReference>
<evidence type="ECO:0000313" key="8">
    <source>
        <dbReference type="Proteomes" id="UP000280834"/>
    </source>
</evidence>